<dbReference type="GO" id="GO:0043025">
    <property type="term" value="C:neuronal cell body"/>
    <property type="evidence" value="ECO:0007669"/>
    <property type="project" value="TreeGrafter"/>
</dbReference>
<dbReference type="FunCoup" id="A0A672KES8">
    <property type="interactions" value="342"/>
</dbReference>
<evidence type="ECO:0000256" key="1">
    <source>
        <dbReference type="ARBA" id="ARBA00004613"/>
    </source>
</evidence>
<protein>
    <submittedName>
        <fullName evidence="10">Proenkephalin-A-like</fullName>
    </submittedName>
</protein>
<dbReference type="GO" id="GO:0007218">
    <property type="term" value="P:neuropeptide signaling pathway"/>
    <property type="evidence" value="ECO:0007669"/>
    <property type="project" value="UniProtKB-KW"/>
</dbReference>
<dbReference type="Proteomes" id="UP000472262">
    <property type="component" value="Unassembled WGS sequence"/>
</dbReference>
<dbReference type="Pfam" id="PF01160">
    <property type="entry name" value="Opiods_neuropep"/>
    <property type="match status" value="1"/>
</dbReference>
<dbReference type="InterPro" id="IPR006024">
    <property type="entry name" value="Opioid_neupept"/>
</dbReference>
<evidence type="ECO:0000256" key="7">
    <source>
        <dbReference type="ARBA" id="ARBA00023205"/>
    </source>
</evidence>
<dbReference type="GO" id="GO:0005886">
    <property type="term" value="C:plasma membrane"/>
    <property type="evidence" value="ECO:0007669"/>
    <property type="project" value="TreeGrafter"/>
</dbReference>
<dbReference type="GO" id="GO:0031628">
    <property type="term" value="F:opioid receptor binding"/>
    <property type="evidence" value="ECO:0007669"/>
    <property type="project" value="TreeGrafter"/>
</dbReference>
<dbReference type="InterPro" id="IPR000703">
    <property type="entry name" value="Proenkphlin_A"/>
</dbReference>
<evidence type="ECO:0000313" key="10">
    <source>
        <dbReference type="Ensembl" id="ENSSGRP00000007915.1"/>
    </source>
</evidence>
<dbReference type="InParanoid" id="A0A672KES8"/>
<comment type="subcellular location">
    <subcellularLocation>
        <location evidence="1">Secreted</location>
    </subcellularLocation>
</comment>
<reference evidence="10" key="1">
    <citation type="submission" date="2025-08" db="UniProtKB">
        <authorList>
            <consortium name="Ensembl"/>
        </authorList>
    </citation>
    <scope>IDENTIFICATION</scope>
</reference>
<evidence type="ECO:0000256" key="6">
    <source>
        <dbReference type="ARBA" id="ARBA00023157"/>
    </source>
</evidence>
<keyword evidence="7" id="KW-0257">Endorphin</keyword>
<comment type="similarity">
    <text evidence="2">Belongs to the opioid neuropeptide precursor family.</text>
</comment>
<keyword evidence="8" id="KW-0527">Neuropeptide</keyword>
<sequence length="252" mass="28407">MLNCVQPAMALSVNWWTLVLSAYLVLMVRAECGRDCALCVYRLFRQQTEIDTLTCSLQCEGTVDFRQLEICKNILSEKDRLEMDNLKQEEESADHLLAKKYGGFMKRYGGFMIKKAAEIGTGAPAESDGTEAMSKKYGGFMKKDKAEGGAEDQQVEMLREILRVGLTSESDEQHDGDMVKRYGGFMRSIQGNSGLGEAGRDLHKRYGGFMRRVGRPDWLDNQKSNGFLKRTWEDGGETALPSMQKRYGGFMD</sequence>
<evidence type="ECO:0000256" key="5">
    <source>
        <dbReference type="ARBA" id="ARBA00022901"/>
    </source>
</evidence>
<name>A0A672KES8_SINGR</name>
<evidence type="ECO:0000256" key="2">
    <source>
        <dbReference type="ARBA" id="ARBA00008543"/>
    </source>
</evidence>
<keyword evidence="3" id="KW-0964">Secreted</keyword>
<keyword evidence="5" id="KW-0555">Opioid peptide</keyword>
<dbReference type="GO" id="GO:0001515">
    <property type="term" value="F:opioid peptide activity"/>
    <property type="evidence" value="ECO:0007669"/>
    <property type="project" value="UniProtKB-KW"/>
</dbReference>
<feature type="signal peptide" evidence="9">
    <location>
        <begin position="1"/>
        <end position="30"/>
    </location>
</feature>
<gene>
    <name evidence="10" type="primary">penka</name>
</gene>
<keyword evidence="4" id="KW-0165">Cleavage on pair of basic residues</keyword>
<feature type="chain" id="PRO_5025353609" evidence="9">
    <location>
        <begin position="31"/>
        <end position="252"/>
    </location>
</feature>
<dbReference type="OMA" id="MLLAGTC"/>
<dbReference type="PANTHER" id="PTHR11438">
    <property type="entry name" value="PROENKEPHALIN"/>
    <property type="match status" value="1"/>
</dbReference>
<dbReference type="GO" id="GO:0030425">
    <property type="term" value="C:dendrite"/>
    <property type="evidence" value="ECO:0007669"/>
    <property type="project" value="TreeGrafter"/>
</dbReference>
<evidence type="ECO:0000256" key="9">
    <source>
        <dbReference type="SAM" id="SignalP"/>
    </source>
</evidence>
<evidence type="ECO:0000313" key="11">
    <source>
        <dbReference type="Proteomes" id="UP000472262"/>
    </source>
</evidence>
<keyword evidence="6" id="KW-1015">Disulfide bond</keyword>
<dbReference type="PRINTS" id="PR01028">
    <property type="entry name" value="OPIOIDPRCRSR"/>
</dbReference>
<dbReference type="GO" id="GO:0005576">
    <property type="term" value="C:extracellular region"/>
    <property type="evidence" value="ECO:0007669"/>
    <property type="project" value="UniProtKB-SubCell"/>
</dbReference>
<dbReference type="PANTHER" id="PTHR11438:SF3">
    <property type="entry name" value="PROENKEPHALIN-A"/>
    <property type="match status" value="1"/>
</dbReference>
<organism evidence="10 11">
    <name type="scientific">Sinocyclocheilus grahami</name>
    <name type="common">Dianchi golden-line fish</name>
    <name type="synonym">Barbus grahami</name>
    <dbReference type="NCBI Taxonomy" id="75366"/>
    <lineage>
        <taxon>Eukaryota</taxon>
        <taxon>Metazoa</taxon>
        <taxon>Chordata</taxon>
        <taxon>Craniata</taxon>
        <taxon>Vertebrata</taxon>
        <taxon>Euteleostomi</taxon>
        <taxon>Actinopterygii</taxon>
        <taxon>Neopterygii</taxon>
        <taxon>Teleostei</taxon>
        <taxon>Ostariophysi</taxon>
        <taxon>Cypriniformes</taxon>
        <taxon>Cyprinidae</taxon>
        <taxon>Cyprininae</taxon>
        <taxon>Sinocyclocheilus</taxon>
    </lineage>
</organism>
<evidence type="ECO:0000256" key="8">
    <source>
        <dbReference type="ARBA" id="ARBA00023320"/>
    </source>
</evidence>
<reference evidence="10" key="2">
    <citation type="submission" date="2025-09" db="UniProtKB">
        <authorList>
            <consortium name="Ensembl"/>
        </authorList>
    </citation>
    <scope>IDENTIFICATION</scope>
</reference>
<proteinExistence type="inferred from homology"/>
<dbReference type="GO" id="GO:0007268">
    <property type="term" value="P:chemical synaptic transmission"/>
    <property type="evidence" value="ECO:0007669"/>
    <property type="project" value="TreeGrafter"/>
</dbReference>
<evidence type="ECO:0000256" key="3">
    <source>
        <dbReference type="ARBA" id="ARBA00022525"/>
    </source>
</evidence>
<dbReference type="Ensembl" id="ENSSGRT00000008640.1">
    <property type="protein sequence ID" value="ENSSGRP00000007915.1"/>
    <property type="gene ID" value="ENSSGRG00000005417.1"/>
</dbReference>
<keyword evidence="9" id="KW-0732">Signal</keyword>
<dbReference type="AlphaFoldDB" id="A0A672KES8"/>
<dbReference type="PRINTS" id="PR01029">
    <property type="entry name" value="PENKAPRCRSR"/>
</dbReference>
<keyword evidence="11" id="KW-1185">Reference proteome</keyword>
<dbReference type="GO" id="GO:0007600">
    <property type="term" value="P:sensory perception"/>
    <property type="evidence" value="ECO:0007669"/>
    <property type="project" value="TreeGrafter"/>
</dbReference>
<evidence type="ECO:0000256" key="4">
    <source>
        <dbReference type="ARBA" id="ARBA00022685"/>
    </source>
</evidence>
<accession>A0A672KES8</accession>
<dbReference type="GO" id="GO:0043679">
    <property type="term" value="C:axon terminus"/>
    <property type="evidence" value="ECO:0007669"/>
    <property type="project" value="TreeGrafter"/>
</dbReference>